<dbReference type="KEGG" id="upv:EJN92_21280"/>
<keyword evidence="3" id="KW-1185">Reference proteome</keyword>
<reference evidence="2 3" key="1">
    <citation type="journal article" date="2011" name="Int. J. Syst. Evol. Microbiol.">
        <title>Description of Undibacterium oligocarboniphilum sp. nov., isolated from purified water, and Undibacterium pigrum strain CCUG 49012 as the type strain of Undibacterium parvum sp. nov., and emended descriptions of the genus Undibacterium and the species Undibacterium pigrum.</title>
        <authorList>
            <person name="Eder W."/>
            <person name="Wanner G."/>
            <person name="Ludwig W."/>
            <person name="Busse H.J."/>
            <person name="Ziemke-Kageler F."/>
            <person name="Lang E."/>
        </authorList>
    </citation>
    <scope>NUCLEOTIDE SEQUENCE [LARGE SCALE GENOMIC DNA]</scope>
    <source>
        <strain evidence="2 3">DSM 23061</strain>
    </source>
</reference>
<feature type="transmembrane region" description="Helical" evidence="1">
    <location>
        <begin position="47"/>
        <end position="73"/>
    </location>
</feature>
<feature type="transmembrane region" description="Helical" evidence="1">
    <location>
        <begin position="129"/>
        <end position="151"/>
    </location>
</feature>
<dbReference type="EMBL" id="CP034464">
    <property type="protein sequence ID" value="AZP14309.1"/>
    <property type="molecule type" value="Genomic_DNA"/>
</dbReference>
<organism evidence="2 3">
    <name type="scientific">Undibacterium parvum</name>
    <dbReference type="NCBI Taxonomy" id="401471"/>
    <lineage>
        <taxon>Bacteria</taxon>
        <taxon>Pseudomonadati</taxon>
        <taxon>Pseudomonadota</taxon>
        <taxon>Betaproteobacteria</taxon>
        <taxon>Burkholderiales</taxon>
        <taxon>Oxalobacteraceae</taxon>
        <taxon>Undibacterium</taxon>
    </lineage>
</organism>
<sequence>MFKLSALLKFLGVSSKFIVLLMLASLLKERYDSISMVIPALRWDTGLALLSLALHLPLFWTSMIAPLALLIALSMASDVLLNAGEPAAFDQSMRAHIGRIAGLLIFAGCAWLVLVPSLEYFILSGKLSLVLHFSLNDLAVLLTGVLCRMLLFFK</sequence>
<evidence type="ECO:0000313" key="3">
    <source>
        <dbReference type="Proteomes" id="UP000275663"/>
    </source>
</evidence>
<feature type="transmembrane region" description="Helical" evidence="1">
    <location>
        <begin position="7"/>
        <end position="27"/>
    </location>
</feature>
<evidence type="ECO:0000256" key="1">
    <source>
        <dbReference type="SAM" id="Phobius"/>
    </source>
</evidence>
<evidence type="ECO:0000313" key="2">
    <source>
        <dbReference type="EMBL" id="AZP14309.1"/>
    </source>
</evidence>
<dbReference type="Proteomes" id="UP000275663">
    <property type="component" value="Chromosome"/>
</dbReference>
<keyword evidence="1" id="KW-0812">Transmembrane</keyword>
<protein>
    <submittedName>
        <fullName evidence="2">Uncharacterized protein</fullName>
    </submittedName>
</protein>
<feature type="transmembrane region" description="Helical" evidence="1">
    <location>
        <begin position="100"/>
        <end position="123"/>
    </location>
</feature>
<name>A0A3Q9BUH6_9BURK</name>
<proteinExistence type="predicted"/>
<accession>A0A3Q9BUH6</accession>
<dbReference type="RefSeq" id="WP_126129670.1">
    <property type="nucleotide sequence ID" value="NZ_CP034464.1"/>
</dbReference>
<gene>
    <name evidence="2" type="ORF">EJN92_21280</name>
</gene>
<keyword evidence="1" id="KW-0472">Membrane</keyword>
<keyword evidence="1" id="KW-1133">Transmembrane helix</keyword>
<dbReference type="AlphaFoldDB" id="A0A3Q9BUH6"/>